<feature type="region of interest" description="Disordered" evidence="1">
    <location>
        <begin position="247"/>
        <end position="268"/>
    </location>
</feature>
<gene>
    <name evidence="3" type="ORF">TSUD_394770</name>
</gene>
<feature type="compositionally biased region" description="Polar residues" evidence="1">
    <location>
        <begin position="8"/>
        <end position="30"/>
    </location>
</feature>
<feature type="region of interest" description="Disordered" evidence="1">
    <location>
        <begin position="1"/>
        <end position="30"/>
    </location>
</feature>
<sequence>MAEKINDNETPFNDASTQHGKTPVNDDSTQQQNVVLVPTTSYAKQFPDVTKIEEFDGHNFKRWQERVHSILDMYAVANALTKSMPASTATENVAEQWTHANRVCRCTILSTLSNDLFDVYCSYKEAKDIWESMAAKYTAEDAGKQKFVIGNYYRGEMVEDKDIKAQMNEYHKLLEDLKTENIILSEAFVAGILIEKLPESWKDYKNQLKHKQKQLPLADLITHIIIEETNRKEIKAAKAKSLAARANIVQNRGTNKRHRKRNENPPKAEANLAEAEGDDMIVAVVSQVNMVTDVSKWVVDSGATRHICANKDVFTSYTVVGDGEEQVYLGDSHTVAVQGKGKVMLKLTSGKTLALSDVLHVPNIRTNLISVARLNKVGVKVSFESDKIVMTKNDVFVGKGYCDQGLFVLSLSD</sequence>
<dbReference type="EMBL" id="DF973598">
    <property type="protein sequence ID" value="GAU35637.1"/>
    <property type="molecule type" value="Genomic_DNA"/>
</dbReference>
<reference evidence="4" key="1">
    <citation type="journal article" date="2017" name="Front. Plant Sci.">
        <title>Climate Clever Clovers: New Paradigm to Reduce the Environmental Footprint of Ruminants by Breeding Low Methanogenic Forages Utilizing Haplotype Variation.</title>
        <authorList>
            <person name="Kaur P."/>
            <person name="Appels R."/>
            <person name="Bayer P.E."/>
            <person name="Keeble-Gagnere G."/>
            <person name="Wang J."/>
            <person name="Hirakawa H."/>
            <person name="Shirasawa K."/>
            <person name="Vercoe P."/>
            <person name="Stefanova K."/>
            <person name="Durmic Z."/>
            <person name="Nichols P."/>
            <person name="Revell C."/>
            <person name="Isobe S.N."/>
            <person name="Edwards D."/>
            <person name="Erskine W."/>
        </authorList>
    </citation>
    <scope>NUCLEOTIDE SEQUENCE [LARGE SCALE GENOMIC DNA]</scope>
    <source>
        <strain evidence="4">cv. Daliak</strain>
    </source>
</reference>
<evidence type="ECO:0000259" key="2">
    <source>
        <dbReference type="Pfam" id="PF22936"/>
    </source>
</evidence>
<organism evidence="3 4">
    <name type="scientific">Trifolium subterraneum</name>
    <name type="common">Subterranean clover</name>
    <dbReference type="NCBI Taxonomy" id="3900"/>
    <lineage>
        <taxon>Eukaryota</taxon>
        <taxon>Viridiplantae</taxon>
        <taxon>Streptophyta</taxon>
        <taxon>Embryophyta</taxon>
        <taxon>Tracheophyta</taxon>
        <taxon>Spermatophyta</taxon>
        <taxon>Magnoliopsida</taxon>
        <taxon>eudicotyledons</taxon>
        <taxon>Gunneridae</taxon>
        <taxon>Pentapetalae</taxon>
        <taxon>rosids</taxon>
        <taxon>fabids</taxon>
        <taxon>Fabales</taxon>
        <taxon>Fabaceae</taxon>
        <taxon>Papilionoideae</taxon>
        <taxon>50 kb inversion clade</taxon>
        <taxon>NPAAA clade</taxon>
        <taxon>Hologalegina</taxon>
        <taxon>IRL clade</taxon>
        <taxon>Trifolieae</taxon>
        <taxon>Trifolium</taxon>
    </lineage>
</organism>
<proteinExistence type="predicted"/>
<dbReference type="Pfam" id="PF14223">
    <property type="entry name" value="Retrotran_gag_2"/>
    <property type="match status" value="1"/>
</dbReference>
<dbReference type="Pfam" id="PF22936">
    <property type="entry name" value="Pol_BBD"/>
    <property type="match status" value="1"/>
</dbReference>
<dbReference type="Proteomes" id="UP000242715">
    <property type="component" value="Unassembled WGS sequence"/>
</dbReference>
<dbReference type="InterPro" id="IPR054722">
    <property type="entry name" value="PolX-like_BBD"/>
</dbReference>
<name>A0A2Z6NZN6_TRISU</name>
<dbReference type="OrthoDB" id="1432175at2759"/>
<evidence type="ECO:0000313" key="3">
    <source>
        <dbReference type="EMBL" id="GAU35637.1"/>
    </source>
</evidence>
<evidence type="ECO:0000313" key="4">
    <source>
        <dbReference type="Proteomes" id="UP000242715"/>
    </source>
</evidence>
<protein>
    <recommendedName>
        <fullName evidence="2">Retrovirus-related Pol polyprotein from transposon TNT 1-94-like beta-barrel domain-containing protein</fullName>
    </recommendedName>
</protein>
<dbReference type="PANTHER" id="PTHR47592:SF27">
    <property type="entry name" value="OS08G0421700 PROTEIN"/>
    <property type="match status" value="1"/>
</dbReference>
<keyword evidence="4" id="KW-1185">Reference proteome</keyword>
<feature type="domain" description="Retrovirus-related Pol polyprotein from transposon TNT 1-94-like beta-barrel" evidence="2">
    <location>
        <begin position="297"/>
        <end position="378"/>
    </location>
</feature>
<dbReference type="PANTHER" id="PTHR47592">
    <property type="entry name" value="PBF68 PROTEIN"/>
    <property type="match status" value="1"/>
</dbReference>
<accession>A0A2Z6NZN6</accession>
<evidence type="ECO:0000256" key="1">
    <source>
        <dbReference type="SAM" id="MobiDB-lite"/>
    </source>
</evidence>
<dbReference type="AlphaFoldDB" id="A0A2Z6NZN6"/>